<accession>A0A177C1Z0</accession>
<dbReference type="STRING" id="1460663.A0A177C1Z0"/>
<reference evidence="5 6" key="1">
    <citation type="submission" date="2016-05" db="EMBL/GenBank/DDBJ databases">
        <title>Comparative analysis of secretome profiles of manganese(II)-oxidizing ascomycete fungi.</title>
        <authorList>
            <consortium name="DOE Joint Genome Institute"/>
            <person name="Zeiner C.A."/>
            <person name="Purvine S.O."/>
            <person name="Zink E.M."/>
            <person name="Wu S."/>
            <person name="Pasa-Tolic L."/>
            <person name="Chaput D.L."/>
            <person name="Haridas S."/>
            <person name="Grigoriev I.V."/>
            <person name="Santelli C.M."/>
            <person name="Hansel C.M."/>
        </authorList>
    </citation>
    <scope>NUCLEOTIDE SEQUENCE [LARGE SCALE GENOMIC DNA]</scope>
    <source>
        <strain evidence="5 6">AP3s5-JAC2a</strain>
    </source>
</reference>
<dbReference type="AlphaFoldDB" id="A0A177C1Z0"/>
<proteinExistence type="inferred from homology"/>
<dbReference type="InterPro" id="IPR050654">
    <property type="entry name" value="AChE-related_enzymes"/>
</dbReference>
<organism evidence="5 6">
    <name type="scientific">Paraphaeosphaeria sporulosa</name>
    <dbReference type="NCBI Taxonomy" id="1460663"/>
    <lineage>
        <taxon>Eukaryota</taxon>
        <taxon>Fungi</taxon>
        <taxon>Dikarya</taxon>
        <taxon>Ascomycota</taxon>
        <taxon>Pezizomycotina</taxon>
        <taxon>Dothideomycetes</taxon>
        <taxon>Pleosporomycetidae</taxon>
        <taxon>Pleosporales</taxon>
        <taxon>Massarineae</taxon>
        <taxon>Didymosphaeriaceae</taxon>
        <taxon>Paraphaeosphaeria</taxon>
    </lineage>
</organism>
<dbReference type="InParanoid" id="A0A177C1Z0"/>
<sequence>MRGFAALAVWLCAFGASGLVRAASETSFETVDTENGPITGHRSAKVNDVWEYLGIPYATPPLGDLRFAAPQKYKGNGSYKADHFAQGYDCPQQAAVQPAFPGFTAQALRILAYFTGAANTTRSEDCLTLNIWAKPTKKSHKADKPVFILFHGGRFAGGNTNTPFANGQYLADTEDIIVVSANYRLNVFGFPGAPGADTNLGLRDQRLAVEWVHANIQSFGGNPQKIVIGGQSSGGVGVDWWSYAYTSNALVHGLVSTSGNVFSFPMNTPERQVANWFALSASLGCGNASSPASKTLACMRGLPFSTISAAVSKIAPSPGGSPVRSTPPFYPKIDNETVFADYASLASAGRFAPLPYFHGHNDHEQGYYVIPAYAQGRNVSDTQAAQFLLESFVCPTSYEARRRVEAGVPTWVYRYFGDWDNTRLYPTSRAYHGTELHMLLNSSVDASGLPQTAAQENTVRLFQRALAAFVEDPKEGLEKLGWPKFDAEKASWGEVAIGSQAGVTFARPQKYDAGCGNVTLGALSTGA</sequence>
<comment type="similarity">
    <text evidence="1 3">Belongs to the type-B carboxylesterase/lipase family.</text>
</comment>
<dbReference type="GeneID" id="28766737"/>
<dbReference type="InterPro" id="IPR019826">
    <property type="entry name" value="Carboxylesterase_B_AS"/>
</dbReference>
<evidence type="ECO:0000256" key="3">
    <source>
        <dbReference type="RuleBase" id="RU361235"/>
    </source>
</evidence>
<dbReference type="ESTHER" id="9pleo-a0a177c1z0">
    <property type="family name" value="Fungal_carboxylesterase_lipase"/>
</dbReference>
<dbReference type="PROSITE" id="PS00122">
    <property type="entry name" value="CARBOXYLESTERASE_B_1"/>
    <property type="match status" value="1"/>
</dbReference>
<dbReference type="GO" id="GO:0052689">
    <property type="term" value="F:carboxylic ester hydrolase activity"/>
    <property type="evidence" value="ECO:0007669"/>
    <property type="project" value="TreeGrafter"/>
</dbReference>
<name>A0A177C1Z0_9PLEO</name>
<dbReference type="InterPro" id="IPR029058">
    <property type="entry name" value="AB_hydrolase_fold"/>
</dbReference>
<evidence type="ECO:0000313" key="5">
    <source>
        <dbReference type="EMBL" id="OAG01804.1"/>
    </source>
</evidence>
<dbReference type="Proteomes" id="UP000077069">
    <property type="component" value="Unassembled WGS sequence"/>
</dbReference>
<evidence type="ECO:0000259" key="4">
    <source>
        <dbReference type="Pfam" id="PF00135"/>
    </source>
</evidence>
<dbReference type="PANTHER" id="PTHR43918">
    <property type="entry name" value="ACETYLCHOLINESTERASE"/>
    <property type="match status" value="1"/>
</dbReference>
<evidence type="ECO:0000256" key="1">
    <source>
        <dbReference type="ARBA" id="ARBA00005964"/>
    </source>
</evidence>
<dbReference type="Pfam" id="PF00135">
    <property type="entry name" value="COesterase"/>
    <property type="match status" value="1"/>
</dbReference>
<dbReference type="EC" id="3.1.1.-" evidence="3"/>
<gene>
    <name evidence="5" type="ORF">CC84DRAFT_1221278</name>
</gene>
<dbReference type="OrthoDB" id="408631at2759"/>
<keyword evidence="3" id="KW-0732">Signal</keyword>
<dbReference type="EMBL" id="KV441557">
    <property type="protein sequence ID" value="OAG01804.1"/>
    <property type="molecule type" value="Genomic_DNA"/>
</dbReference>
<keyword evidence="2 3" id="KW-0378">Hydrolase</keyword>
<dbReference type="InterPro" id="IPR002018">
    <property type="entry name" value="CarbesteraseB"/>
</dbReference>
<protein>
    <recommendedName>
        <fullName evidence="3">Carboxylic ester hydrolase</fullName>
        <ecNumber evidence="3">3.1.1.-</ecNumber>
    </recommendedName>
</protein>
<dbReference type="PANTHER" id="PTHR43918:SF4">
    <property type="entry name" value="CARBOXYLIC ESTER HYDROLASE"/>
    <property type="match status" value="1"/>
</dbReference>
<feature type="signal peptide" evidence="3">
    <location>
        <begin position="1"/>
        <end position="22"/>
    </location>
</feature>
<dbReference type="Gene3D" id="3.40.50.1820">
    <property type="entry name" value="alpha/beta hydrolase"/>
    <property type="match status" value="2"/>
</dbReference>
<feature type="domain" description="Carboxylesterase type B" evidence="4">
    <location>
        <begin position="29"/>
        <end position="374"/>
    </location>
</feature>
<feature type="chain" id="PRO_5007948928" description="Carboxylic ester hydrolase" evidence="3">
    <location>
        <begin position="23"/>
        <end position="527"/>
    </location>
</feature>
<evidence type="ECO:0000256" key="2">
    <source>
        <dbReference type="ARBA" id="ARBA00022801"/>
    </source>
</evidence>
<keyword evidence="6" id="KW-1185">Reference proteome</keyword>
<dbReference type="RefSeq" id="XP_018032169.1">
    <property type="nucleotide sequence ID" value="XM_018183251.1"/>
</dbReference>
<dbReference type="SUPFAM" id="SSF53474">
    <property type="entry name" value="alpha/beta-Hydrolases"/>
    <property type="match status" value="1"/>
</dbReference>
<evidence type="ECO:0000313" key="6">
    <source>
        <dbReference type="Proteomes" id="UP000077069"/>
    </source>
</evidence>